<comment type="cofactor">
    <cofactor evidence="6">
        <name>[4Fe-4S] cluster</name>
        <dbReference type="ChEBI" id="CHEBI:49883"/>
    </cofactor>
    <text evidence="6">Binds 1 [4Fe-4S] cluster. The cluster is coordinated with 3 cysteines and an exchangeable S-adenosyl-L-methionine.</text>
</comment>
<dbReference type="RefSeq" id="WP_014868220.1">
    <property type="nucleotide sequence ID" value="NC_018227.2"/>
</dbReference>
<keyword evidence="9" id="KW-1185">Reference proteome</keyword>
<dbReference type="InterPro" id="IPR006638">
    <property type="entry name" value="Elp3/MiaA/NifB-like_rSAM"/>
</dbReference>
<evidence type="ECO:0000256" key="2">
    <source>
        <dbReference type="ARBA" id="ARBA00022691"/>
    </source>
</evidence>
<proteinExistence type="predicted"/>
<dbReference type="SFLD" id="SFLDG01101">
    <property type="entry name" value="Uncharacterised_Radical_SAM_Su"/>
    <property type="match status" value="1"/>
</dbReference>
<dbReference type="PATRIC" id="fig|1201294.9.peg.2594"/>
<dbReference type="GO" id="GO:0046872">
    <property type="term" value="F:metal ion binding"/>
    <property type="evidence" value="ECO:0007669"/>
    <property type="project" value="UniProtKB-KW"/>
</dbReference>
<dbReference type="STRING" id="1201294.BN140_2325"/>
<keyword evidence="8" id="KW-0670">Pyruvate</keyword>
<keyword evidence="1" id="KW-0004">4Fe-4S</keyword>
<sequence>MHEARLYQKLEDNTVRCSLCSHRCTIREGKQGVCGVRINRSGTLYAATFGKVAAEAVDPIEKKPLFHFLPGTLSYSLGSIGCNFHCAHCQNWHISQQALETQALRDRSPEQGVERALASGSASIAWTYNEPTIWHEYPLAMGTLAREKNLGTIYVTNGYITEEGLREISSMLSAFRVDIKSFSDTFYRKVCGGRLQPVLDATVLAKELGLHIETVTLVIPGQNDSMEEMEALIRWVLENLGPDTPMHFTRFHPDYKMREVRPTETRTLEKIYERAKDLGIHYPYLGNVFNHPYESTYCPACGNLVIERSGFGVRMRGLKDHTCTECGGRIAYVSKID</sequence>
<dbReference type="InterPro" id="IPR027596">
    <property type="entry name" value="AmmeMemoSam_rS"/>
</dbReference>
<dbReference type="InterPro" id="IPR058240">
    <property type="entry name" value="rSAM_sf"/>
</dbReference>
<reference evidence="9" key="1">
    <citation type="journal article" date="2012" name="J. Bacteriol.">
        <title>Complete genome sequence of the hydrogenotrophic, methanogenic archaeon Methanoculleus bourgensis strain MS2T, isolated from a sewage sludge digester.</title>
        <authorList>
            <person name="Maus I."/>
            <person name="Wibberg D."/>
            <person name="Stantscheff R."/>
            <person name="Eikmeyer F.G."/>
            <person name="Seffner A."/>
            <person name="Boelter J."/>
            <person name="Szczepanowski R."/>
            <person name="Blom J."/>
            <person name="Jaenicke S."/>
            <person name="Konig H."/>
            <person name="Puhler A."/>
            <person name="Schluter A."/>
        </authorList>
    </citation>
    <scope>NUCLEOTIDE SEQUENCE [LARGE SCALE GENOMIC DNA]</scope>
    <source>
        <strain evidence="9">ATCC 43281 / DSM 3045 / OCM 15 / MS2</strain>
    </source>
</reference>
<feature type="binding site" evidence="6">
    <location>
        <position position="82"/>
    </location>
    <ligand>
        <name>[4Fe-4S] cluster</name>
        <dbReference type="ChEBI" id="CHEBI:49883"/>
        <note>4Fe-4S-S-AdoMet</note>
    </ligand>
</feature>
<organism evidence="8 9">
    <name type="scientific">Methanoculleus bourgensis (strain ATCC 43281 / DSM 3045 / OCM 15 / MS2)</name>
    <name type="common">Methanogenium bourgense</name>
    <dbReference type="NCBI Taxonomy" id="1201294"/>
    <lineage>
        <taxon>Archaea</taxon>
        <taxon>Methanobacteriati</taxon>
        <taxon>Methanobacteriota</taxon>
        <taxon>Stenosarchaea group</taxon>
        <taxon>Methanomicrobia</taxon>
        <taxon>Methanomicrobiales</taxon>
        <taxon>Methanomicrobiaceae</taxon>
        <taxon>Methanoculleus</taxon>
    </lineage>
</organism>
<dbReference type="SUPFAM" id="SSF102114">
    <property type="entry name" value="Radical SAM enzymes"/>
    <property type="match status" value="1"/>
</dbReference>
<keyword evidence="2 6" id="KW-0949">S-adenosyl-L-methionine</keyword>
<dbReference type="NCBIfam" id="TIGR04337">
    <property type="entry name" value="AmmeMemoSam_rS"/>
    <property type="match status" value="1"/>
</dbReference>
<dbReference type="InterPro" id="IPR007197">
    <property type="entry name" value="rSAM"/>
</dbReference>
<dbReference type="Pfam" id="PF04055">
    <property type="entry name" value="Radical_SAM"/>
    <property type="match status" value="1"/>
</dbReference>
<protein>
    <submittedName>
        <fullName evidence="8">Pyruvate formate lyase activating enzyme</fullName>
        <ecNumber evidence="8">1.97.1.4</ecNumber>
    </submittedName>
</protein>
<dbReference type="PANTHER" id="PTHR30352">
    <property type="entry name" value="PYRUVATE FORMATE-LYASE-ACTIVATING ENZYME"/>
    <property type="match status" value="1"/>
</dbReference>
<dbReference type="InterPro" id="IPR013785">
    <property type="entry name" value="Aldolase_TIM"/>
</dbReference>
<dbReference type="HOGENOM" id="CLU_044176_1_0_2"/>
<name>I7JAN2_METBM</name>
<dbReference type="Gene3D" id="3.20.20.70">
    <property type="entry name" value="Aldolase class I"/>
    <property type="match status" value="1"/>
</dbReference>
<dbReference type="KEGG" id="mbg:BN140_2325"/>
<evidence type="ECO:0000256" key="4">
    <source>
        <dbReference type="ARBA" id="ARBA00023004"/>
    </source>
</evidence>
<evidence type="ECO:0000259" key="7">
    <source>
        <dbReference type="PROSITE" id="PS51918"/>
    </source>
</evidence>
<evidence type="ECO:0000256" key="6">
    <source>
        <dbReference type="PIRSR" id="PIRSR004869-50"/>
    </source>
</evidence>
<feature type="binding site" evidence="6">
    <location>
        <position position="86"/>
    </location>
    <ligand>
        <name>[4Fe-4S] cluster</name>
        <dbReference type="ChEBI" id="CHEBI:49883"/>
        <note>4Fe-4S-S-AdoMet</note>
    </ligand>
</feature>
<accession>I7JAN2</accession>
<dbReference type="GO" id="GO:0043365">
    <property type="term" value="F:[formate-C-acetyltransferase]-activating enzyme activity"/>
    <property type="evidence" value="ECO:0007669"/>
    <property type="project" value="UniProtKB-EC"/>
</dbReference>
<evidence type="ECO:0000256" key="1">
    <source>
        <dbReference type="ARBA" id="ARBA00022485"/>
    </source>
</evidence>
<dbReference type="AlphaFoldDB" id="I7JAN2"/>
<dbReference type="PIRSF" id="PIRSF004869">
    <property type="entry name" value="PflX_prd"/>
    <property type="match status" value="1"/>
</dbReference>
<dbReference type="GO" id="GO:0016829">
    <property type="term" value="F:lyase activity"/>
    <property type="evidence" value="ECO:0007669"/>
    <property type="project" value="UniProtKB-KW"/>
</dbReference>
<dbReference type="PANTHER" id="PTHR30352:SF5">
    <property type="entry name" value="PYRUVATE FORMATE-LYASE 1-ACTIVATING ENZYME"/>
    <property type="match status" value="1"/>
</dbReference>
<feature type="binding site" evidence="6">
    <location>
        <position position="89"/>
    </location>
    <ligand>
        <name>[4Fe-4S] cluster</name>
        <dbReference type="ChEBI" id="CHEBI:49883"/>
        <note>4Fe-4S-S-AdoMet</note>
    </ligand>
</feature>
<evidence type="ECO:0000256" key="3">
    <source>
        <dbReference type="ARBA" id="ARBA00022723"/>
    </source>
</evidence>
<keyword evidence="3 6" id="KW-0479">Metal-binding</keyword>
<keyword evidence="8" id="KW-0560">Oxidoreductase</keyword>
<evidence type="ECO:0000313" key="8">
    <source>
        <dbReference type="EMBL" id="CCJ37248.1"/>
    </source>
</evidence>
<gene>
    <name evidence="8" type="ordered locus">BN140_2325</name>
</gene>
<dbReference type="EC" id="1.97.1.4" evidence="8"/>
<dbReference type="InterPro" id="IPR034457">
    <property type="entry name" value="Organic_radical-activating"/>
</dbReference>
<feature type="domain" description="Radical SAM core" evidence="7">
    <location>
        <begin position="67"/>
        <end position="281"/>
    </location>
</feature>
<dbReference type="InterPro" id="IPR016431">
    <property type="entry name" value="Pyrv-formate_lyase-activ_prd"/>
</dbReference>
<evidence type="ECO:0000256" key="5">
    <source>
        <dbReference type="ARBA" id="ARBA00023014"/>
    </source>
</evidence>
<dbReference type="BioCyc" id="MBOU1201294:BN140_RS11540-MONOMER"/>
<dbReference type="SMART" id="SM00729">
    <property type="entry name" value="Elp3"/>
    <property type="match status" value="1"/>
</dbReference>
<dbReference type="GeneID" id="13354334"/>
<evidence type="ECO:0000313" key="9">
    <source>
        <dbReference type="Proteomes" id="UP000009007"/>
    </source>
</evidence>
<keyword evidence="4 6" id="KW-0408">Iron</keyword>
<keyword evidence="8" id="KW-0456">Lyase</keyword>
<dbReference type="SFLD" id="SFLDS00029">
    <property type="entry name" value="Radical_SAM"/>
    <property type="match status" value="1"/>
</dbReference>
<keyword evidence="5 6" id="KW-0411">Iron-sulfur</keyword>
<dbReference type="PROSITE" id="PS51918">
    <property type="entry name" value="RADICAL_SAM"/>
    <property type="match status" value="1"/>
</dbReference>
<dbReference type="Proteomes" id="UP000009007">
    <property type="component" value="Chromosome I"/>
</dbReference>
<dbReference type="GO" id="GO:0051539">
    <property type="term" value="F:4 iron, 4 sulfur cluster binding"/>
    <property type="evidence" value="ECO:0007669"/>
    <property type="project" value="UniProtKB-KW"/>
</dbReference>
<dbReference type="EMBL" id="HE964772">
    <property type="protein sequence ID" value="CCJ37248.1"/>
    <property type="molecule type" value="Genomic_DNA"/>
</dbReference>
<dbReference type="CDD" id="cd01335">
    <property type="entry name" value="Radical_SAM"/>
    <property type="match status" value="1"/>
</dbReference>